<gene>
    <name evidence="1" type="ORF">R1flu_019711</name>
</gene>
<name>A0ABD1ZJF4_9MARC</name>
<accession>A0ABD1ZJF4</accession>
<proteinExistence type="predicted"/>
<dbReference type="Proteomes" id="UP001605036">
    <property type="component" value="Unassembled WGS sequence"/>
</dbReference>
<keyword evidence="2" id="KW-1185">Reference proteome</keyword>
<evidence type="ECO:0000313" key="2">
    <source>
        <dbReference type="Proteomes" id="UP001605036"/>
    </source>
</evidence>
<organism evidence="1 2">
    <name type="scientific">Riccia fluitans</name>
    <dbReference type="NCBI Taxonomy" id="41844"/>
    <lineage>
        <taxon>Eukaryota</taxon>
        <taxon>Viridiplantae</taxon>
        <taxon>Streptophyta</taxon>
        <taxon>Embryophyta</taxon>
        <taxon>Marchantiophyta</taxon>
        <taxon>Marchantiopsida</taxon>
        <taxon>Marchantiidae</taxon>
        <taxon>Marchantiales</taxon>
        <taxon>Ricciaceae</taxon>
        <taxon>Riccia</taxon>
    </lineage>
</organism>
<sequence>MKYLSKTTVHVQKDGDFSSSSLESALSGVNSPCCGSRIQQVFIGFILNSLCVSKEPATSRPRLWGPVNIYFPVR</sequence>
<evidence type="ECO:0000313" key="1">
    <source>
        <dbReference type="EMBL" id="KAL2651583.1"/>
    </source>
</evidence>
<dbReference type="EMBL" id="JBHFFA010000001">
    <property type="protein sequence ID" value="KAL2651583.1"/>
    <property type="molecule type" value="Genomic_DNA"/>
</dbReference>
<protein>
    <submittedName>
        <fullName evidence="1">Uncharacterized protein</fullName>
    </submittedName>
</protein>
<dbReference type="AlphaFoldDB" id="A0ABD1ZJF4"/>
<comment type="caution">
    <text evidence="1">The sequence shown here is derived from an EMBL/GenBank/DDBJ whole genome shotgun (WGS) entry which is preliminary data.</text>
</comment>
<reference evidence="1 2" key="1">
    <citation type="submission" date="2024-09" db="EMBL/GenBank/DDBJ databases">
        <title>Chromosome-scale assembly of Riccia fluitans.</title>
        <authorList>
            <person name="Paukszto L."/>
            <person name="Sawicki J."/>
            <person name="Karawczyk K."/>
            <person name="Piernik-Szablinska J."/>
            <person name="Szczecinska M."/>
            <person name="Mazdziarz M."/>
        </authorList>
    </citation>
    <scope>NUCLEOTIDE SEQUENCE [LARGE SCALE GENOMIC DNA]</scope>
    <source>
        <strain evidence="1">Rf_01</strain>
        <tissue evidence="1">Aerial parts of the thallus</tissue>
    </source>
</reference>